<evidence type="ECO:0000313" key="2">
    <source>
        <dbReference type="EMBL" id="RCN53008.1"/>
    </source>
</evidence>
<dbReference type="SUPFAM" id="SSF52058">
    <property type="entry name" value="L domain-like"/>
    <property type="match status" value="1"/>
</dbReference>
<sequence>MMSTNAMESLRMTFLPDPLDKMHPLHFQSPLLALCGTCWSNRPAITVKDNPLFVQIEIPDSVDLSTYGIPFFIINNPALPKDTLYLLRKRYPNSIFIMKYALLAEIVHVEEVKEWIGNETLPPESLIKKGIYPTVPTAPPVYPWTEPAEPRVRGRPGPFTPPSVNGIPTLPPGSESFIYPTAPTAPPVYPWTEPAEPRVRGRPGPFTPPSVDGKPTLPPGSESFTYPTPPTPVYPWTAPARPGGQGMPGPFTTPSSVFVPYTTPPAMPGPTPPSPDHDRGTNLDPRHPRPREGPDGFRPIPLPGPEGYGPTPSPGGVPFLDPERPLILDAYVISESIMNMVLENVVYLKACIIVMNSNYTRLRLPRLQRLESCDPNRPAIYLFNNLYLVEFYLPPNVIYPNYGVPVIVQLNPLLPLIQLVRYQEQCPNCRFIDDVGCGMGYRSYTELEFVQKCKGSAIIKPALPEFKIEIHSDTVDQVMMYELCKNAIYMEICITIRKSTIKSLRCPKLRMLKPCEPGSVFGFEIDNAWRINNRLLLMAFKNIISLAVIFFRR</sequence>
<accession>A0A368HBE2</accession>
<feature type="region of interest" description="Disordered" evidence="1">
    <location>
        <begin position="191"/>
        <end position="316"/>
    </location>
</feature>
<name>A0A368HBE2_ANCCA</name>
<evidence type="ECO:0000313" key="3">
    <source>
        <dbReference type="Proteomes" id="UP000252519"/>
    </source>
</evidence>
<feature type="compositionally biased region" description="Pro residues" evidence="1">
    <location>
        <begin position="262"/>
        <end position="274"/>
    </location>
</feature>
<protein>
    <submittedName>
        <fullName evidence="2">Uncharacterized protein</fullName>
    </submittedName>
</protein>
<gene>
    <name evidence="2" type="ORF">ANCCAN_01005</name>
</gene>
<dbReference type="STRING" id="29170.A0A368HBE2"/>
<dbReference type="Proteomes" id="UP000252519">
    <property type="component" value="Unassembled WGS sequence"/>
</dbReference>
<comment type="caution">
    <text evidence="2">The sequence shown here is derived from an EMBL/GenBank/DDBJ whole genome shotgun (WGS) entry which is preliminary data.</text>
</comment>
<feature type="compositionally biased region" description="Basic and acidic residues" evidence="1">
    <location>
        <begin position="275"/>
        <end position="295"/>
    </location>
</feature>
<keyword evidence="3" id="KW-1185">Reference proteome</keyword>
<organism evidence="2 3">
    <name type="scientific">Ancylostoma caninum</name>
    <name type="common">Dog hookworm</name>
    <dbReference type="NCBI Taxonomy" id="29170"/>
    <lineage>
        <taxon>Eukaryota</taxon>
        <taxon>Metazoa</taxon>
        <taxon>Ecdysozoa</taxon>
        <taxon>Nematoda</taxon>
        <taxon>Chromadorea</taxon>
        <taxon>Rhabditida</taxon>
        <taxon>Rhabditina</taxon>
        <taxon>Rhabditomorpha</taxon>
        <taxon>Strongyloidea</taxon>
        <taxon>Ancylostomatidae</taxon>
        <taxon>Ancylostomatinae</taxon>
        <taxon>Ancylostoma</taxon>
    </lineage>
</organism>
<reference evidence="2 3" key="1">
    <citation type="submission" date="2014-10" db="EMBL/GenBank/DDBJ databases">
        <title>Draft genome of the hookworm Ancylostoma caninum.</title>
        <authorList>
            <person name="Mitreva M."/>
        </authorList>
    </citation>
    <scope>NUCLEOTIDE SEQUENCE [LARGE SCALE GENOMIC DNA]</scope>
    <source>
        <strain evidence="2 3">Baltimore</strain>
    </source>
</reference>
<dbReference type="AlphaFoldDB" id="A0A368HBE2"/>
<proteinExistence type="predicted"/>
<evidence type="ECO:0000256" key="1">
    <source>
        <dbReference type="SAM" id="MobiDB-lite"/>
    </source>
</evidence>
<dbReference type="EMBL" id="JOJR01000004">
    <property type="protein sequence ID" value="RCN53008.1"/>
    <property type="molecule type" value="Genomic_DNA"/>
</dbReference>